<dbReference type="SUPFAM" id="SSF81383">
    <property type="entry name" value="F-box domain"/>
    <property type="match status" value="1"/>
</dbReference>
<dbReference type="Pfam" id="PF12937">
    <property type="entry name" value="F-box-like"/>
    <property type="match status" value="1"/>
</dbReference>
<dbReference type="Gene3D" id="1.20.1280.50">
    <property type="match status" value="1"/>
</dbReference>
<dbReference type="AlphaFoldDB" id="A0A0D2KIL5"/>
<dbReference type="OMA" id="YACSKVY"/>
<evidence type="ECO:0000313" key="2">
    <source>
        <dbReference type="EMBL" id="KJA14492.1"/>
    </source>
</evidence>
<name>A0A0D2KIL5_HYPSF</name>
<sequence length="416" mass="47089">MLVNELPREIIEEILIRCDPCDVAQVAQTCRVFYSIICCAGDSTLWRELYLAQPLDDPRTAVSHDGYPKARPIDWKMELQRIMRAGTVVTSSNPFDLLRPGELHTVLGTLLDVVCNSAPKRTEESDEVSANLLWVAAMFRRGFLDQIKQADGTILSADERQRIAQLHTYYGITHADARPHSLVQSRAYVYSMCNYCSDTKYGPFTKKGVVNWVHMQALHHVMSMHLISLKEDEDFDFVIFPMSLPYTQTVVSEYLNDDEDWAGLTGSWVVSFCFCDHRDLMAFNEANRKQVDLSLFEDPGFREAFRSLDANLSVVRTEPDPEHPTRPIIHFYGEMQDSSTSTMTGSVKMTADNQIEWQFVSGEVGSTIWSSSGIQVGGLRSSFGVLGSWTTIFHEDDDPIGPFWLCKRSSITPIEI</sequence>
<protein>
    <recommendedName>
        <fullName evidence="1">F-box domain-containing protein</fullName>
    </recommendedName>
</protein>
<proteinExistence type="predicted"/>
<dbReference type="InterPro" id="IPR001810">
    <property type="entry name" value="F-box_dom"/>
</dbReference>
<gene>
    <name evidence="2" type="ORF">HYPSUDRAFT_49120</name>
</gene>
<dbReference type="STRING" id="945553.A0A0D2KIL5"/>
<feature type="domain" description="F-box" evidence="1">
    <location>
        <begin position="1"/>
        <end position="49"/>
    </location>
</feature>
<dbReference type="Proteomes" id="UP000054270">
    <property type="component" value="Unassembled WGS sequence"/>
</dbReference>
<dbReference type="PROSITE" id="PS50181">
    <property type="entry name" value="FBOX"/>
    <property type="match status" value="1"/>
</dbReference>
<accession>A0A0D2KIL5</accession>
<reference evidence="3" key="1">
    <citation type="submission" date="2014-04" db="EMBL/GenBank/DDBJ databases">
        <title>Evolutionary Origins and Diversification of the Mycorrhizal Mutualists.</title>
        <authorList>
            <consortium name="DOE Joint Genome Institute"/>
            <consortium name="Mycorrhizal Genomics Consortium"/>
            <person name="Kohler A."/>
            <person name="Kuo A."/>
            <person name="Nagy L.G."/>
            <person name="Floudas D."/>
            <person name="Copeland A."/>
            <person name="Barry K.W."/>
            <person name="Cichocki N."/>
            <person name="Veneault-Fourrey C."/>
            <person name="LaButti K."/>
            <person name="Lindquist E.A."/>
            <person name="Lipzen A."/>
            <person name="Lundell T."/>
            <person name="Morin E."/>
            <person name="Murat C."/>
            <person name="Riley R."/>
            <person name="Ohm R."/>
            <person name="Sun H."/>
            <person name="Tunlid A."/>
            <person name="Henrissat B."/>
            <person name="Grigoriev I.V."/>
            <person name="Hibbett D.S."/>
            <person name="Martin F."/>
        </authorList>
    </citation>
    <scope>NUCLEOTIDE SEQUENCE [LARGE SCALE GENOMIC DNA]</scope>
    <source>
        <strain evidence="3">FD-334 SS-4</strain>
    </source>
</reference>
<evidence type="ECO:0000313" key="3">
    <source>
        <dbReference type="Proteomes" id="UP000054270"/>
    </source>
</evidence>
<keyword evidence="3" id="KW-1185">Reference proteome</keyword>
<dbReference type="EMBL" id="KN817677">
    <property type="protein sequence ID" value="KJA14492.1"/>
    <property type="molecule type" value="Genomic_DNA"/>
</dbReference>
<dbReference type="CDD" id="cd09917">
    <property type="entry name" value="F-box_SF"/>
    <property type="match status" value="1"/>
</dbReference>
<organism evidence="2 3">
    <name type="scientific">Hypholoma sublateritium (strain FD-334 SS-4)</name>
    <dbReference type="NCBI Taxonomy" id="945553"/>
    <lineage>
        <taxon>Eukaryota</taxon>
        <taxon>Fungi</taxon>
        <taxon>Dikarya</taxon>
        <taxon>Basidiomycota</taxon>
        <taxon>Agaricomycotina</taxon>
        <taxon>Agaricomycetes</taxon>
        <taxon>Agaricomycetidae</taxon>
        <taxon>Agaricales</taxon>
        <taxon>Agaricineae</taxon>
        <taxon>Strophariaceae</taxon>
        <taxon>Hypholoma</taxon>
    </lineage>
</organism>
<dbReference type="InterPro" id="IPR036047">
    <property type="entry name" value="F-box-like_dom_sf"/>
</dbReference>
<dbReference type="OrthoDB" id="3226064at2759"/>
<evidence type="ECO:0000259" key="1">
    <source>
        <dbReference type="PROSITE" id="PS50181"/>
    </source>
</evidence>